<proteinExistence type="predicted"/>
<feature type="compositionally biased region" description="Basic and acidic residues" evidence="1">
    <location>
        <begin position="309"/>
        <end position="320"/>
    </location>
</feature>
<dbReference type="Gramene" id="ONIVA08G26060.1">
    <property type="protein sequence ID" value="ONIVA08G26060.1"/>
    <property type="gene ID" value="ONIVA08G26060"/>
</dbReference>
<dbReference type="AlphaFoldDB" id="A0A0E0IFK2"/>
<evidence type="ECO:0000313" key="3">
    <source>
        <dbReference type="Proteomes" id="UP000006591"/>
    </source>
</evidence>
<accession>A0A0E0IFK2</accession>
<name>A0A0E0IFK2_ORYNI</name>
<organism evidence="2">
    <name type="scientific">Oryza nivara</name>
    <name type="common">Indian wild rice</name>
    <name type="synonym">Oryza sativa f. spontanea</name>
    <dbReference type="NCBI Taxonomy" id="4536"/>
    <lineage>
        <taxon>Eukaryota</taxon>
        <taxon>Viridiplantae</taxon>
        <taxon>Streptophyta</taxon>
        <taxon>Embryophyta</taxon>
        <taxon>Tracheophyta</taxon>
        <taxon>Spermatophyta</taxon>
        <taxon>Magnoliopsida</taxon>
        <taxon>Liliopsida</taxon>
        <taxon>Poales</taxon>
        <taxon>Poaceae</taxon>
        <taxon>BOP clade</taxon>
        <taxon>Oryzoideae</taxon>
        <taxon>Oryzeae</taxon>
        <taxon>Oryzinae</taxon>
        <taxon>Oryza</taxon>
    </lineage>
</organism>
<protein>
    <submittedName>
        <fullName evidence="2">Uncharacterized protein</fullName>
    </submittedName>
</protein>
<feature type="region of interest" description="Disordered" evidence="1">
    <location>
        <begin position="304"/>
        <end position="327"/>
    </location>
</feature>
<dbReference type="EnsemblPlants" id="ONIVA08G26060.1">
    <property type="protein sequence ID" value="ONIVA08G26060.1"/>
    <property type="gene ID" value="ONIVA08G26060"/>
</dbReference>
<evidence type="ECO:0000256" key="1">
    <source>
        <dbReference type="SAM" id="MobiDB-lite"/>
    </source>
</evidence>
<reference evidence="2" key="1">
    <citation type="submission" date="2015-04" db="UniProtKB">
        <authorList>
            <consortium name="EnsemblPlants"/>
        </authorList>
    </citation>
    <scope>IDENTIFICATION</scope>
    <source>
        <strain evidence="2">SL10</strain>
    </source>
</reference>
<reference evidence="2" key="2">
    <citation type="submission" date="2018-04" db="EMBL/GenBank/DDBJ databases">
        <title>OnivRS2 (Oryza nivara Reference Sequence Version 2).</title>
        <authorList>
            <person name="Zhang J."/>
            <person name="Kudrna D."/>
            <person name="Lee S."/>
            <person name="Talag J."/>
            <person name="Rajasekar S."/>
            <person name="Welchert J."/>
            <person name="Hsing Y.-I."/>
            <person name="Wing R.A."/>
        </authorList>
    </citation>
    <scope>NUCLEOTIDE SEQUENCE [LARGE SCALE GENOMIC DNA]</scope>
    <source>
        <strain evidence="2">SL10</strain>
    </source>
</reference>
<evidence type="ECO:0000313" key="2">
    <source>
        <dbReference type="EnsemblPlants" id="ONIVA08G26060.1"/>
    </source>
</evidence>
<dbReference type="Proteomes" id="UP000006591">
    <property type="component" value="Chromosome 8"/>
</dbReference>
<sequence length="407" mass="45454">MALQSKSSKRWTRITKNKSWCIIYKLRAFRRETLLWINLLNKVSTPLSRSLIDHLLEFGFTICFNKRCNEDSTIEIAASLASADSLSTKRNSDLDQSPEQSLNSALEINDGELQRLDHLLEFDVVIFFDKRCEEDSSIEMATSLALANSLITLEPSCSAEADLLLIFLDCFYTFLVRRMKYWICWDKESAWQFIAGSSQSQCQCVEKGDPALDESPEENLNTVVKTSNVQLQHLQLLSSQEASLFFLETSWDHLLELDMVAICFGKSFAAAVSSAATAISLASEAAGLLLPPPEILPTRRLPQLTTTGEGKKEWRGRARSGESATATATAAPGSGRMLYSLQHPGGAAEITEFFFWNALEMRDNFGIAICFDKSLLGMLFRLLHQSDILDDGLQLGEDLIHTIAEIQ</sequence>
<dbReference type="HOGENOM" id="CLU_704725_0_0_1"/>
<keyword evidence="3" id="KW-1185">Reference proteome</keyword>